<evidence type="ECO:0000313" key="2">
    <source>
        <dbReference type="EMBL" id="COV25900.1"/>
    </source>
</evidence>
<proteinExistence type="predicted"/>
<name>A0A0U0QQ49_MYCTX</name>
<gene>
    <name evidence="2" type="ORF">ERS007703_00967</name>
</gene>
<reference evidence="3" key="1">
    <citation type="submission" date="2015-03" db="EMBL/GenBank/DDBJ databases">
        <authorList>
            <consortium name="Pathogen Informatics"/>
        </authorList>
    </citation>
    <scope>NUCLEOTIDE SEQUENCE [LARGE SCALE GENOMIC DNA]</scope>
    <source>
        <strain evidence="3">K00500041</strain>
    </source>
</reference>
<feature type="region of interest" description="Disordered" evidence="1">
    <location>
        <begin position="128"/>
        <end position="155"/>
    </location>
</feature>
<dbReference type="EMBL" id="CSAE01000070">
    <property type="protein sequence ID" value="COV25900.1"/>
    <property type="molecule type" value="Genomic_DNA"/>
</dbReference>
<dbReference type="AlphaFoldDB" id="A0A0U0QQ49"/>
<evidence type="ECO:0000313" key="3">
    <source>
        <dbReference type="Proteomes" id="UP000038802"/>
    </source>
</evidence>
<evidence type="ECO:0000256" key="1">
    <source>
        <dbReference type="SAM" id="MobiDB-lite"/>
    </source>
</evidence>
<organism evidence="2 3">
    <name type="scientific">Mycobacterium tuberculosis</name>
    <dbReference type="NCBI Taxonomy" id="1773"/>
    <lineage>
        <taxon>Bacteria</taxon>
        <taxon>Bacillati</taxon>
        <taxon>Actinomycetota</taxon>
        <taxon>Actinomycetes</taxon>
        <taxon>Mycobacteriales</taxon>
        <taxon>Mycobacteriaceae</taxon>
        <taxon>Mycobacterium</taxon>
        <taxon>Mycobacterium tuberculosis complex</taxon>
    </lineage>
</organism>
<protein>
    <submittedName>
        <fullName evidence="2">Uncharacterized protein</fullName>
    </submittedName>
</protein>
<dbReference type="Proteomes" id="UP000038802">
    <property type="component" value="Unassembled WGS sequence"/>
</dbReference>
<sequence>MHVRRGIDGDFVVAGDAHRHSCALVGGLDGSNLANGDTAVGHIGRRIQATRCGQVGLQGVLPDTHQTRNSQVVPAQYDDCDYGDDRKKDQLASDEASQHWRFPLSTSGPPGASLGFGVYRMSGIIVSGSRPKDCSRARNAPENPVPVRNALSMAL</sequence>
<accession>A0A0U0QQ49</accession>